<gene>
    <name evidence="1" type="ORF">Pan14r_53960</name>
</gene>
<keyword evidence="2" id="KW-1185">Reference proteome</keyword>
<evidence type="ECO:0000313" key="1">
    <source>
        <dbReference type="EMBL" id="TWT65846.1"/>
    </source>
</evidence>
<organism evidence="1 2">
    <name type="scientific">Crateriforma conspicua</name>
    <dbReference type="NCBI Taxonomy" id="2527996"/>
    <lineage>
        <taxon>Bacteria</taxon>
        <taxon>Pseudomonadati</taxon>
        <taxon>Planctomycetota</taxon>
        <taxon>Planctomycetia</taxon>
        <taxon>Planctomycetales</taxon>
        <taxon>Planctomycetaceae</taxon>
        <taxon>Crateriforma</taxon>
    </lineage>
</organism>
<dbReference type="Proteomes" id="UP000317238">
    <property type="component" value="Unassembled WGS sequence"/>
</dbReference>
<dbReference type="RefSeq" id="WP_146441037.1">
    <property type="nucleotide sequence ID" value="NZ_SJPL01000002.1"/>
</dbReference>
<reference evidence="1 2" key="1">
    <citation type="submission" date="2019-02" db="EMBL/GenBank/DDBJ databases">
        <title>Deep-cultivation of Planctomycetes and their phenomic and genomic characterization uncovers novel biology.</title>
        <authorList>
            <person name="Wiegand S."/>
            <person name="Jogler M."/>
            <person name="Boedeker C."/>
            <person name="Pinto D."/>
            <person name="Vollmers J."/>
            <person name="Rivas-Marin E."/>
            <person name="Kohn T."/>
            <person name="Peeters S.H."/>
            <person name="Heuer A."/>
            <person name="Rast P."/>
            <person name="Oberbeckmann S."/>
            <person name="Bunk B."/>
            <person name="Jeske O."/>
            <person name="Meyerdierks A."/>
            <person name="Storesund J.E."/>
            <person name="Kallscheuer N."/>
            <person name="Luecker S."/>
            <person name="Lage O.M."/>
            <person name="Pohl T."/>
            <person name="Merkel B.J."/>
            <person name="Hornburger P."/>
            <person name="Mueller R.-W."/>
            <person name="Bruemmer F."/>
            <person name="Labrenz M."/>
            <person name="Spormann A.M."/>
            <person name="Op Den Camp H."/>
            <person name="Overmann J."/>
            <person name="Amann R."/>
            <person name="Jetten M.S.M."/>
            <person name="Mascher T."/>
            <person name="Medema M.H."/>
            <person name="Devos D.P."/>
            <person name="Kaster A.-K."/>
            <person name="Ovreas L."/>
            <person name="Rohde M."/>
            <person name="Galperin M.Y."/>
            <person name="Jogler C."/>
        </authorList>
    </citation>
    <scope>NUCLEOTIDE SEQUENCE [LARGE SCALE GENOMIC DNA]</scope>
    <source>
        <strain evidence="1 2">Pan14r</strain>
    </source>
</reference>
<evidence type="ECO:0000313" key="2">
    <source>
        <dbReference type="Proteomes" id="UP000317238"/>
    </source>
</evidence>
<dbReference type="OrthoDB" id="9898519at2"/>
<sequence length="117" mass="13082">MSLPRSASSGNAEFHLDIDAELRLERFDASGQLQSMSITATPDRTLRIDSVGELPRVPLRQLFQLRSALRKLALLIDHDIIIGHQGKQVVRVRVSNEGTAKLSTAWWTLAMQRLVGH</sequence>
<protein>
    <submittedName>
        <fullName evidence="1">Uncharacterized protein</fullName>
    </submittedName>
</protein>
<name>A0A5C5XRJ5_9PLAN</name>
<comment type="caution">
    <text evidence="1">The sequence shown here is derived from an EMBL/GenBank/DDBJ whole genome shotgun (WGS) entry which is preliminary data.</text>
</comment>
<dbReference type="AlphaFoldDB" id="A0A5C5XRJ5"/>
<accession>A0A5C5XRJ5</accession>
<dbReference type="EMBL" id="SJPL01000002">
    <property type="protein sequence ID" value="TWT65846.1"/>
    <property type="molecule type" value="Genomic_DNA"/>
</dbReference>
<proteinExistence type="predicted"/>